<evidence type="ECO:0000256" key="4">
    <source>
        <dbReference type="ARBA" id="ARBA00022741"/>
    </source>
</evidence>
<dbReference type="PROSITE" id="PS00109">
    <property type="entry name" value="PROTEIN_KINASE_TYR"/>
    <property type="match status" value="1"/>
</dbReference>
<dbReference type="AlphaFoldDB" id="A0A1A6FTI1"/>
<feature type="non-terminal residue" evidence="9">
    <location>
        <position position="1"/>
    </location>
</feature>
<dbReference type="GO" id="GO:0005524">
    <property type="term" value="F:ATP binding"/>
    <property type="evidence" value="ECO:0007669"/>
    <property type="project" value="UniProtKB-KW"/>
</dbReference>
<evidence type="ECO:0000256" key="6">
    <source>
        <dbReference type="ARBA" id="ARBA00022840"/>
    </source>
</evidence>
<dbReference type="Pfam" id="PF07714">
    <property type="entry name" value="PK_Tyr_Ser-Thr"/>
    <property type="match status" value="1"/>
</dbReference>
<dbReference type="Proteomes" id="UP000092124">
    <property type="component" value="Unassembled WGS sequence"/>
</dbReference>
<evidence type="ECO:0000313" key="10">
    <source>
        <dbReference type="Proteomes" id="UP000092124"/>
    </source>
</evidence>
<evidence type="ECO:0000313" key="9">
    <source>
        <dbReference type="EMBL" id="OBS57261.1"/>
    </source>
</evidence>
<dbReference type="PROSITE" id="PS50011">
    <property type="entry name" value="PROTEIN_KINASE_DOM"/>
    <property type="match status" value="1"/>
</dbReference>
<dbReference type="GO" id="GO:0004713">
    <property type="term" value="F:protein tyrosine kinase activity"/>
    <property type="evidence" value="ECO:0007669"/>
    <property type="project" value="InterPro"/>
</dbReference>
<name>A0A1A6FTI1_NEOLE</name>
<evidence type="ECO:0000256" key="1">
    <source>
        <dbReference type="ARBA" id="ARBA00004496"/>
    </source>
</evidence>
<dbReference type="SMART" id="SM00219">
    <property type="entry name" value="TyrKc"/>
    <property type="match status" value="1"/>
</dbReference>
<proteinExistence type="predicted"/>
<dbReference type="InterPro" id="IPR050198">
    <property type="entry name" value="Non-receptor_tyrosine_kinases"/>
</dbReference>
<keyword evidence="5" id="KW-0418">Kinase</keyword>
<dbReference type="InterPro" id="IPR020635">
    <property type="entry name" value="Tyr_kinase_cat_dom"/>
</dbReference>
<feature type="region of interest" description="Disordered" evidence="7">
    <location>
        <begin position="1"/>
        <end position="20"/>
    </location>
</feature>
<dbReference type="InterPro" id="IPR011009">
    <property type="entry name" value="Kinase-like_dom_sf"/>
</dbReference>
<dbReference type="PRINTS" id="PR00109">
    <property type="entry name" value="TYRKINASE"/>
</dbReference>
<dbReference type="FunFam" id="1.10.510.10:FF:000216">
    <property type="entry name" value="Tyrosine-protein kinase SYK"/>
    <property type="match status" value="1"/>
</dbReference>
<dbReference type="InterPro" id="IPR008266">
    <property type="entry name" value="Tyr_kinase_AS"/>
</dbReference>
<reference evidence="9 10" key="1">
    <citation type="submission" date="2016-06" db="EMBL/GenBank/DDBJ databases">
        <title>The Draft Genome Sequence and Annotation of the Desert Woodrat Neotoma lepida.</title>
        <authorList>
            <person name="Campbell M."/>
            <person name="Oakeson K.F."/>
            <person name="Yandell M."/>
            <person name="Halpert J.R."/>
            <person name="Dearing D."/>
        </authorList>
    </citation>
    <scope>NUCLEOTIDE SEQUENCE [LARGE SCALE GENOMIC DNA]</scope>
    <source>
        <strain evidence="9">417</strain>
        <tissue evidence="9">Liver</tissue>
    </source>
</reference>
<dbReference type="EMBL" id="LZPO01117236">
    <property type="protein sequence ID" value="OBS57261.1"/>
    <property type="molecule type" value="Genomic_DNA"/>
</dbReference>
<comment type="subcellular location">
    <subcellularLocation>
        <location evidence="1">Cytoplasm</location>
    </subcellularLocation>
</comment>
<dbReference type="SUPFAM" id="SSF56112">
    <property type="entry name" value="Protein kinase-like (PK-like)"/>
    <property type="match status" value="1"/>
</dbReference>
<sequence>PVSPRGSRPESAVSFNPYEPAGLQREALPMDTEVYESPYADPEEIRPKEVYLDRNLLTLEDSELGSGNFGTVKKGYYQMKKHIKDKNIIELVHQVSMGMKYLEESNFVHRDLAARNVLLVTQHYAKISDFGLSKALRADENYYKAQTHGKWPVKWYAPECINYYKFSSKSDVWSFGVLMWEAFSYGQKPYRGMKGSEVTAMLEKGERMGVENRPGFTAVELRLRNYYYDVVN</sequence>
<keyword evidence="3" id="KW-0808">Transferase</keyword>
<protein>
    <recommendedName>
        <fullName evidence="8">Protein kinase domain-containing protein</fullName>
    </recommendedName>
</protein>
<evidence type="ECO:0000256" key="2">
    <source>
        <dbReference type="ARBA" id="ARBA00022490"/>
    </source>
</evidence>
<accession>A0A1A6FTI1</accession>
<evidence type="ECO:0000259" key="8">
    <source>
        <dbReference type="PROSITE" id="PS50011"/>
    </source>
</evidence>
<evidence type="ECO:0000256" key="7">
    <source>
        <dbReference type="SAM" id="MobiDB-lite"/>
    </source>
</evidence>
<keyword evidence="6" id="KW-0067">ATP-binding</keyword>
<dbReference type="STRING" id="56216.A0A1A6FTI1"/>
<dbReference type="Gene3D" id="1.10.510.10">
    <property type="entry name" value="Transferase(Phosphotransferase) domain 1"/>
    <property type="match status" value="1"/>
</dbReference>
<gene>
    <name evidence="9" type="ORF">A6R68_11614</name>
</gene>
<keyword evidence="10" id="KW-1185">Reference proteome</keyword>
<dbReference type="GO" id="GO:0005737">
    <property type="term" value="C:cytoplasm"/>
    <property type="evidence" value="ECO:0007669"/>
    <property type="project" value="UniProtKB-SubCell"/>
</dbReference>
<evidence type="ECO:0000256" key="5">
    <source>
        <dbReference type="ARBA" id="ARBA00022777"/>
    </source>
</evidence>
<keyword evidence="4" id="KW-0547">Nucleotide-binding</keyword>
<organism evidence="9 10">
    <name type="scientific">Neotoma lepida</name>
    <name type="common">Desert woodrat</name>
    <dbReference type="NCBI Taxonomy" id="56216"/>
    <lineage>
        <taxon>Eukaryota</taxon>
        <taxon>Metazoa</taxon>
        <taxon>Chordata</taxon>
        <taxon>Craniata</taxon>
        <taxon>Vertebrata</taxon>
        <taxon>Euteleostomi</taxon>
        <taxon>Mammalia</taxon>
        <taxon>Eutheria</taxon>
        <taxon>Euarchontoglires</taxon>
        <taxon>Glires</taxon>
        <taxon>Rodentia</taxon>
        <taxon>Myomorpha</taxon>
        <taxon>Muroidea</taxon>
        <taxon>Cricetidae</taxon>
        <taxon>Neotominae</taxon>
        <taxon>Neotoma</taxon>
    </lineage>
</organism>
<evidence type="ECO:0000256" key="3">
    <source>
        <dbReference type="ARBA" id="ARBA00022679"/>
    </source>
</evidence>
<dbReference type="PANTHER" id="PTHR24418">
    <property type="entry name" value="TYROSINE-PROTEIN KINASE"/>
    <property type="match status" value="1"/>
</dbReference>
<dbReference type="InterPro" id="IPR001245">
    <property type="entry name" value="Ser-Thr/Tyr_kinase_cat_dom"/>
</dbReference>
<feature type="domain" description="Protein kinase" evidence="8">
    <location>
        <begin position="1"/>
        <end position="232"/>
    </location>
</feature>
<dbReference type="OrthoDB" id="535945at2759"/>
<keyword evidence="2" id="KW-0963">Cytoplasm</keyword>
<dbReference type="InterPro" id="IPR000719">
    <property type="entry name" value="Prot_kinase_dom"/>
</dbReference>
<comment type="caution">
    <text evidence="9">The sequence shown here is derived from an EMBL/GenBank/DDBJ whole genome shotgun (WGS) entry which is preliminary data.</text>
</comment>